<evidence type="ECO:0000313" key="4">
    <source>
        <dbReference type="Proteomes" id="UP000271531"/>
    </source>
</evidence>
<dbReference type="InterPro" id="IPR003742">
    <property type="entry name" value="RlmH-like"/>
</dbReference>
<comment type="caution">
    <text evidence="3">The sequence shown here is derived from an EMBL/GenBank/DDBJ whole genome shotgun (WGS) entry which is preliminary data.</text>
</comment>
<dbReference type="GO" id="GO:0008168">
    <property type="term" value="F:methyltransferase activity"/>
    <property type="evidence" value="ECO:0007669"/>
    <property type="project" value="UniProtKB-KW"/>
</dbReference>
<name>A0A3M6G6L6_PSEAJ</name>
<gene>
    <name evidence="3" type="ORF">ALP03_04948</name>
</gene>
<dbReference type="GO" id="GO:0006364">
    <property type="term" value="P:rRNA processing"/>
    <property type="evidence" value="ECO:0007669"/>
    <property type="project" value="InterPro"/>
</dbReference>
<protein>
    <submittedName>
        <fullName evidence="3">rRNA large subunit methyltransferase</fullName>
    </submittedName>
</protein>
<keyword evidence="2 3" id="KW-0808">Transferase</keyword>
<accession>A0A3M6G6L6</accession>
<dbReference type="SUPFAM" id="SSF75217">
    <property type="entry name" value="alpha/beta knot"/>
    <property type="match status" value="1"/>
</dbReference>
<evidence type="ECO:0000256" key="2">
    <source>
        <dbReference type="ARBA" id="ARBA00022679"/>
    </source>
</evidence>
<evidence type="ECO:0000313" key="3">
    <source>
        <dbReference type="EMBL" id="RMV88280.1"/>
    </source>
</evidence>
<dbReference type="GO" id="GO:0032259">
    <property type="term" value="P:methylation"/>
    <property type="evidence" value="ECO:0007669"/>
    <property type="project" value="UniProtKB-KW"/>
</dbReference>
<dbReference type="Pfam" id="PF02590">
    <property type="entry name" value="SPOUT_MTase"/>
    <property type="match status" value="1"/>
</dbReference>
<proteinExistence type="predicted"/>
<organism evidence="3 4">
    <name type="scientific">Pseudomonas amygdali pv. tabaci</name>
    <name type="common">Pseudomonas syringae pv. tabaci</name>
    <dbReference type="NCBI Taxonomy" id="322"/>
    <lineage>
        <taxon>Bacteria</taxon>
        <taxon>Pseudomonadati</taxon>
        <taxon>Pseudomonadota</taxon>
        <taxon>Gammaproteobacteria</taxon>
        <taxon>Pseudomonadales</taxon>
        <taxon>Pseudomonadaceae</taxon>
        <taxon>Pseudomonas</taxon>
        <taxon>Pseudomonas amygdali</taxon>
    </lineage>
</organism>
<feature type="non-terminal residue" evidence="3">
    <location>
        <position position="51"/>
    </location>
</feature>
<sequence>MRLRLIAVGSRMPKWVEEGWHEYAKRMPSELALELVEIPLNTRGKNADVAR</sequence>
<dbReference type="InterPro" id="IPR029028">
    <property type="entry name" value="Alpha/beta_knot_MTases"/>
</dbReference>
<dbReference type="Gene3D" id="3.40.1280.10">
    <property type="match status" value="1"/>
</dbReference>
<dbReference type="EMBL" id="RBVA01000874">
    <property type="protein sequence ID" value="RMV88280.1"/>
    <property type="molecule type" value="Genomic_DNA"/>
</dbReference>
<reference evidence="3 4" key="1">
    <citation type="submission" date="2018-08" db="EMBL/GenBank/DDBJ databases">
        <title>Recombination of ecologically and evolutionarily significant loci maintains genetic cohesion in the Pseudomonas syringae species complex.</title>
        <authorList>
            <person name="Dillon M."/>
            <person name="Thakur S."/>
            <person name="Almeida R.N.D."/>
            <person name="Weir B.S."/>
            <person name="Guttman D.S."/>
        </authorList>
    </citation>
    <scope>NUCLEOTIDE SEQUENCE [LARGE SCALE GENOMIC DNA]</scope>
    <source>
        <strain evidence="3 4">ICMP 4525</strain>
    </source>
</reference>
<evidence type="ECO:0000256" key="1">
    <source>
        <dbReference type="ARBA" id="ARBA00022603"/>
    </source>
</evidence>
<dbReference type="InterPro" id="IPR029026">
    <property type="entry name" value="tRNA_m1G_MTases_N"/>
</dbReference>
<dbReference type="Proteomes" id="UP000271531">
    <property type="component" value="Unassembled WGS sequence"/>
</dbReference>
<dbReference type="AlphaFoldDB" id="A0A3M6G6L6"/>
<keyword evidence="1 3" id="KW-0489">Methyltransferase</keyword>